<feature type="region of interest" description="Disordered" evidence="1">
    <location>
        <begin position="217"/>
        <end position="300"/>
    </location>
</feature>
<evidence type="ECO:0000256" key="1">
    <source>
        <dbReference type="SAM" id="MobiDB-lite"/>
    </source>
</evidence>
<feature type="compositionally biased region" description="Low complexity" evidence="1">
    <location>
        <begin position="254"/>
        <end position="268"/>
    </location>
</feature>
<protein>
    <recommendedName>
        <fullName evidence="4">Elongator complex protein 5</fullName>
    </recommendedName>
</protein>
<reference evidence="3" key="1">
    <citation type="journal article" date="2023" name="Commun. Biol.">
        <title>Genome analysis of Parmales, the sister group of diatoms, reveals the evolutionary specialization of diatoms from phago-mixotrophs to photoautotrophs.</title>
        <authorList>
            <person name="Ban H."/>
            <person name="Sato S."/>
            <person name="Yoshikawa S."/>
            <person name="Yamada K."/>
            <person name="Nakamura Y."/>
            <person name="Ichinomiya M."/>
            <person name="Sato N."/>
            <person name="Blanc-Mathieu R."/>
            <person name="Endo H."/>
            <person name="Kuwata A."/>
            <person name="Ogata H."/>
        </authorList>
    </citation>
    <scope>NUCLEOTIDE SEQUENCE [LARGE SCALE GENOMIC DNA]</scope>
    <source>
        <strain evidence="3">NIES 3700</strain>
    </source>
</reference>
<accession>A0A9W7APW8</accession>
<organism evidence="2 3">
    <name type="scientific">Triparma laevis f. longispina</name>
    <dbReference type="NCBI Taxonomy" id="1714387"/>
    <lineage>
        <taxon>Eukaryota</taxon>
        <taxon>Sar</taxon>
        <taxon>Stramenopiles</taxon>
        <taxon>Ochrophyta</taxon>
        <taxon>Bolidophyceae</taxon>
        <taxon>Parmales</taxon>
        <taxon>Triparmaceae</taxon>
        <taxon>Triparma</taxon>
    </lineage>
</organism>
<proteinExistence type="predicted"/>
<evidence type="ECO:0008006" key="4">
    <source>
        <dbReference type="Google" id="ProtNLM"/>
    </source>
</evidence>
<dbReference type="EMBL" id="BRXW01000698">
    <property type="protein sequence ID" value="GMH74506.1"/>
    <property type="molecule type" value="Genomic_DNA"/>
</dbReference>
<gene>
    <name evidence="2" type="ORF">TrLO_g15851</name>
</gene>
<feature type="compositionally biased region" description="Low complexity" evidence="1">
    <location>
        <begin position="225"/>
        <end position="235"/>
    </location>
</feature>
<dbReference type="AlphaFoldDB" id="A0A9W7APW8"/>
<sequence length="300" mass="32965">MPPHPITKILTAPRKGTKGSLILVEAPAIPSLPFAVEILCLNLIKTILLKSQAKITTISCTPAASSSSLSNNASKLTQINLFHRQGWVDSSPLLSVYDEIMGAVNSEGKGLVVDNLLGFIECCGGDLRMALRTLQRLQRTFHPIIIATAPTFFDPVTHRLIEDFSTTLISLRYNTDSNIGMHCVKKSTTGKVVQEYCVCELENNEFVIVEEEKEESESRFGKIKSSTNSSSSSSSKGKQPKVALEMSEDLPHKSSNPTSNNSNNNNNNEELAVKPMIFMDDDDVEFEDLDSDDPDDDLDL</sequence>
<dbReference type="Proteomes" id="UP001165122">
    <property type="component" value="Unassembled WGS sequence"/>
</dbReference>
<name>A0A9W7APW8_9STRA</name>
<comment type="caution">
    <text evidence="2">The sequence shown here is derived from an EMBL/GenBank/DDBJ whole genome shotgun (WGS) entry which is preliminary data.</text>
</comment>
<dbReference type="OrthoDB" id="10504583at2759"/>
<evidence type="ECO:0000313" key="2">
    <source>
        <dbReference type="EMBL" id="GMH74506.1"/>
    </source>
</evidence>
<feature type="compositionally biased region" description="Acidic residues" evidence="1">
    <location>
        <begin position="279"/>
        <end position="300"/>
    </location>
</feature>
<evidence type="ECO:0000313" key="3">
    <source>
        <dbReference type="Proteomes" id="UP001165122"/>
    </source>
</evidence>
<keyword evidence="3" id="KW-1185">Reference proteome</keyword>